<proteinExistence type="inferred from homology"/>
<feature type="domain" description="ABC transporter" evidence="5">
    <location>
        <begin position="4"/>
        <end position="232"/>
    </location>
</feature>
<dbReference type="Proteomes" id="UP000294746">
    <property type="component" value="Unassembled WGS sequence"/>
</dbReference>
<dbReference type="OrthoDB" id="2290519at2"/>
<dbReference type="RefSeq" id="WP_131849260.1">
    <property type="nucleotide sequence ID" value="NZ_SLXV01000030.1"/>
</dbReference>
<evidence type="ECO:0000256" key="2">
    <source>
        <dbReference type="ARBA" id="ARBA00022448"/>
    </source>
</evidence>
<organism evidence="6 7">
    <name type="scientific">Baia soyae</name>
    <dbReference type="NCBI Taxonomy" id="1544746"/>
    <lineage>
        <taxon>Bacteria</taxon>
        <taxon>Bacillati</taxon>
        <taxon>Bacillota</taxon>
        <taxon>Bacilli</taxon>
        <taxon>Bacillales</taxon>
        <taxon>Thermoactinomycetaceae</taxon>
        <taxon>Baia</taxon>
    </lineage>
</organism>
<evidence type="ECO:0000259" key="5">
    <source>
        <dbReference type="PROSITE" id="PS50893"/>
    </source>
</evidence>
<dbReference type="EMBL" id="SLXV01000030">
    <property type="protein sequence ID" value="TCP65776.1"/>
    <property type="molecule type" value="Genomic_DNA"/>
</dbReference>
<dbReference type="PANTHER" id="PTHR43335:SF4">
    <property type="entry name" value="ABC TRANSPORTER, ATP-BINDING PROTEIN"/>
    <property type="match status" value="1"/>
</dbReference>
<dbReference type="InterPro" id="IPR003439">
    <property type="entry name" value="ABC_transporter-like_ATP-bd"/>
</dbReference>
<reference evidence="6 7" key="1">
    <citation type="submission" date="2019-03" db="EMBL/GenBank/DDBJ databases">
        <title>Genomic Encyclopedia of Type Strains, Phase IV (KMG-IV): sequencing the most valuable type-strain genomes for metagenomic binning, comparative biology and taxonomic classification.</title>
        <authorList>
            <person name="Goeker M."/>
        </authorList>
    </citation>
    <scope>NUCLEOTIDE SEQUENCE [LARGE SCALE GENOMIC DNA]</scope>
    <source>
        <strain evidence="6 7">DSM 46831</strain>
    </source>
</reference>
<dbReference type="InterPro" id="IPR027417">
    <property type="entry name" value="P-loop_NTPase"/>
</dbReference>
<dbReference type="GO" id="GO:0016887">
    <property type="term" value="F:ATP hydrolysis activity"/>
    <property type="evidence" value="ECO:0007669"/>
    <property type="project" value="InterPro"/>
</dbReference>
<protein>
    <submittedName>
        <fullName evidence="6">ABC-2 type transport system ATP-binding protein</fullName>
    </submittedName>
</protein>
<keyword evidence="2" id="KW-0813">Transport</keyword>
<dbReference type="PROSITE" id="PS50893">
    <property type="entry name" value="ABC_TRANSPORTER_2"/>
    <property type="match status" value="1"/>
</dbReference>
<evidence type="ECO:0000256" key="3">
    <source>
        <dbReference type="ARBA" id="ARBA00022741"/>
    </source>
</evidence>
<comment type="similarity">
    <text evidence="1">Belongs to the ABC transporter superfamily.</text>
</comment>
<keyword evidence="4 6" id="KW-0067">ATP-binding</keyword>
<keyword evidence="3" id="KW-0547">Nucleotide-binding</keyword>
<dbReference type="Gene3D" id="3.40.50.300">
    <property type="entry name" value="P-loop containing nucleotide triphosphate hydrolases"/>
    <property type="match status" value="1"/>
</dbReference>
<gene>
    <name evidence="6" type="ORF">EDD57_13015</name>
</gene>
<name>A0A4V2SXD3_9BACL</name>
<dbReference type="AlphaFoldDB" id="A0A4V2SXD3"/>
<dbReference type="Pfam" id="PF00005">
    <property type="entry name" value="ABC_tran"/>
    <property type="match status" value="1"/>
</dbReference>
<accession>A0A4V2SXD3</accession>
<dbReference type="PROSITE" id="PS00211">
    <property type="entry name" value="ABC_TRANSPORTER_1"/>
    <property type="match status" value="1"/>
</dbReference>
<evidence type="ECO:0000313" key="6">
    <source>
        <dbReference type="EMBL" id="TCP65776.1"/>
    </source>
</evidence>
<comment type="caution">
    <text evidence="6">The sequence shown here is derived from an EMBL/GenBank/DDBJ whole genome shotgun (WGS) entry which is preliminary data.</text>
</comment>
<dbReference type="InterPro" id="IPR017871">
    <property type="entry name" value="ABC_transporter-like_CS"/>
</dbReference>
<evidence type="ECO:0000256" key="4">
    <source>
        <dbReference type="ARBA" id="ARBA00022840"/>
    </source>
</evidence>
<dbReference type="GO" id="GO:0005524">
    <property type="term" value="F:ATP binding"/>
    <property type="evidence" value="ECO:0007669"/>
    <property type="project" value="UniProtKB-KW"/>
</dbReference>
<dbReference type="PANTHER" id="PTHR43335">
    <property type="entry name" value="ABC TRANSPORTER, ATP-BINDING PROTEIN"/>
    <property type="match status" value="1"/>
</dbReference>
<dbReference type="InterPro" id="IPR003593">
    <property type="entry name" value="AAA+_ATPase"/>
</dbReference>
<dbReference type="SMART" id="SM00382">
    <property type="entry name" value="AAA"/>
    <property type="match status" value="1"/>
</dbReference>
<sequence length="307" mass="34820">MEVLRVDNLTKQIGGKTIVNQLHMQVNEGEVYGFLGPNGAGKTTTIRMIVGLIQATQGSIHICGHNIGTDREKAMQMVGAIVENPETYSYLSGYKNLIHYARLARIPDKETRIQEVVEFVKLTDRIHDKVKTYSLGMRQRLGLAQALLGKPKLLILDEPTNGLDPEGIREFRGLVRQLADQGTAVFVSSHILKEMEAICDRIAIIKNSRIITEQNVAKVLEGQGHKVRIKVDEVKQVEHLLQQKQFSYQVLDHHTMEIKMDESDFSEFIRFLVLHNINLRSIETVKDSLEELFFNFTADEEGEKKNA</sequence>
<evidence type="ECO:0000313" key="7">
    <source>
        <dbReference type="Proteomes" id="UP000294746"/>
    </source>
</evidence>
<keyword evidence="7" id="KW-1185">Reference proteome</keyword>
<evidence type="ECO:0000256" key="1">
    <source>
        <dbReference type="ARBA" id="ARBA00005417"/>
    </source>
</evidence>
<dbReference type="SUPFAM" id="SSF52540">
    <property type="entry name" value="P-loop containing nucleoside triphosphate hydrolases"/>
    <property type="match status" value="1"/>
</dbReference>